<feature type="region of interest" description="Disordered" evidence="8">
    <location>
        <begin position="338"/>
        <end position="395"/>
    </location>
</feature>
<dbReference type="EMBL" id="KZ308125">
    <property type="protein sequence ID" value="KAG8222161.1"/>
    <property type="molecule type" value="Genomic_DNA"/>
</dbReference>
<feature type="compositionally biased region" description="Gly residues" evidence="8">
    <location>
        <begin position="179"/>
        <end position="194"/>
    </location>
</feature>
<keyword evidence="7" id="KW-0238">DNA-binding</keyword>
<dbReference type="SMART" id="SM00355">
    <property type="entry name" value="ZnF_C2H2"/>
    <property type="match status" value="2"/>
</dbReference>
<evidence type="ECO:0000256" key="6">
    <source>
        <dbReference type="ARBA" id="ARBA00023242"/>
    </source>
</evidence>
<evidence type="ECO:0000256" key="8">
    <source>
        <dbReference type="SAM" id="MobiDB-lite"/>
    </source>
</evidence>
<dbReference type="InterPro" id="IPR013087">
    <property type="entry name" value="Znf_C2H2_type"/>
</dbReference>
<keyword evidence="6 7" id="KW-0539">Nucleus</keyword>
<reference evidence="10" key="2">
    <citation type="submission" date="2017-10" db="EMBL/GenBank/DDBJ databases">
        <title>Ladona fulva Genome sequencing and assembly.</title>
        <authorList>
            <person name="Murali S."/>
            <person name="Richards S."/>
            <person name="Bandaranaike D."/>
            <person name="Bellair M."/>
            <person name="Blankenburg K."/>
            <person name="Chao H."/>
            <person name="Dinh H."/>
            <person name="Doddapaneni H."/>
            <person name="Dugan-Rocha S."/>
            <person name="Elkadiri S."/>
            <person name="Gnanaolivu R."/>
            <person name="Hernandez B."/>
            <person name="Skinner E."/>
            <person name="Javaid M."/>
            <person name="Lee S."/>
            <person name="Li M."/>
            <person name="Ming W."/>
            <person name="Munidasa M."/>
            <person name="Muniz J."/>
            <person name="Nguyen L."/>
            <person name="Hughes D."/>
            <person name="Osuji N."/>
            <person name="Pu L.-L."/>
            <person name="Puazo M."/>
            <person name="Qu C."/>
            <person name="Quiroz J."/>
            <person name="Raj R."/>
            <person name="Weissenberger G."/>
            <person name="Xin Y."/>
            <person name="Zou X."/>
            <person name="Han Y."/>
            <person name="Worley K."/>
            <person name="Muzny D."/>
            <person name="Gibbs R."/>
        </authorList>
    </citation>
    <scope>NUCLEOTIDE SEQUENCE</scope>
    <source>
        <strain evidence="10">Sampled in the wild</strain>
    </source>
</reference>
<dbReference type="InterPro" id="IPR036910">
    <property type="entry name" value="HMG_box_dom_sf"/>
</dbReference>
<evidence type="ECO:0000256" key="1">
    <source>
        <dbReference type="ARBA" id="ARBA00004123"/>
    </source>
</evidence>
<sequence length="514" mass="54599">MPEGMKIQMHYDTDPSPLLPKMIGDPEGMLMDDSLDGGTGTGPPSVGSGDLPAPVPIATPTSGKKKASSKKQVVTGYILYSGDVRRGITAKYPDSSFGEISRIVGNEWRNLGAQEKQMYEEKAARMNEENAAKLAATAAAAAGEGGSGFTPSASNTSLNQSLQHQQDSSSSSSPAPMGTPGGLPGGCPGGGGAAGTNTAANGTPVDAVFECLWDHCDWQFEDQTDLIDHCIQEPNGHVHQYFQANPDAEFQCQWKGCGRLKKQAAPFPSVQRLARHVKEVHIHKGNGRSIAPHDRSRNFVASRRQLMTPTRHFTPASTYGNYQMQSPHSHHSPFAHAISGLLVPGGGGGTGAQGQPGHPVPPHLLNSSNSNSSNSSAFSRQTPSPLAHGTVVSSTGSLGGACATTHLTTTARPMEPIFVSVPPRPQRLLHSEAYIKYIEGLQADNKYISQWERHLKATPENTRSVGAGGEGALGRLPGHWLANGAGDHGSILNALWTLRDFMLRDALNISRMEY</sequence>
<dbReference type="GO" id="GO:0003682">
    <property type="term" value="F:chromatin binding"/>
    <property type="evidence" value="ECO:0007669"/>
    <property type="project" value="TreeGrafter"/>
</dbReference>
<dbReference type="GO" id="GO:0003677">
    <property type="term" value="F:DNA binding"/>
    <property type="evidence" value="ECO:0007669"/>
    <property type="project" value="UniProtKB-UniRule"/>
</dbReference>
<dbReference type="Gene3D" id="3.30.160.60">
    <property type="entry name" value="Classic Zinc Finger"/>
    <property type="match status" value="1"/>
</dbReference>
<dbReference type="SUPFAM" id="SSF47095">
    <property type="entry name" value="HMG-box"/>
    <property type="match status" value="1"/>
</dbReference>
<feature type="compositionally biased region" description="Gly residues" evidence="8">
    <location>
        <begin position="343"/>
        <end position="354"/>
    </location>
</feature>
<dbReference type="PANTHER" id="PTHR16062:SF19">
    <property type="entry name" value="PROTEIN POLYBROMO-1"/>
    <property type="match status" value="1"/>
</dbReference>
<proteinExistence type="predicted"/>
<dbReference type="PANTHER" id="PTHR16062">
    <property type="entry name" value="SWI/SNF-RELATED"/>
    <property type="match status" value="1"/>
</dbReference>
<feature type="domain" description="HMG box" evidence="9">
    <location>
        <begin position="70"/>
        <end position="138"/>
    </location>
</feature>
<dbReference type="PROSITE" id="PS50118">
    <property type="entry name" value="HMG_BOX_2"/>
    <property type="match status" value="1"/>
</dbReference>
<keyword evidence="2" id="KW-0677">Repeat</keyword>
<dbReference type="InterPro" id="IPR037382">
    <property type="entry name" value="Rsc/polybromo"/>
</dbReference>
<keyword evidence="11" id="KW-1185">Reference proteome</keyword>
<keyword evidence="3" id="KW-0156">Chromatin regulator</keyword>
<dbReference type="InterPro" id="IPR009071">
    <property type="entry name" value="HMG_box_dom"/>
</dbReference>
<dbReference type="Pfam" id="PF00505">
    <property type="entry name" value="HMG_box"/>
    <property type="match status" value="1"/>
</dbReference>
<evidence type="ECO:0000256" key="7">
    <source>
        <dbReference type="PROSITE-ProRule" id="PRU00267"/>
    </source>
</evidence>
<accession>A0A8K0JTI7</accession>
<dbReference type="AlphaFoldDB" id="A0A8K0JTI7"/>
<evidence type="ECO:0000313" key="11">
    <source>
        <dbReference type="Proteomes" id="UP000792457"/>
    </source>
</evidence>
<dbReference type="GO" id="GO:0006338">
    <property type="term" value="P:chromatin remodeling"/>
    <property type="evidence" value="ECO:0007669"/>
    <property type="project" value="InterPro"/>
</dbReference>
<dbReference type="Gene3D" id="1.10.30.10">
    <property type="entry name" value="High mobility group box domain"/>
    <property type="match status" value="1"/>
</dbReference>
<dbReference type="SMART" id="SM00398">
    <property type="entry name" value="HMG"/>
    <property type="match status" value="1"/>
</dbReference>
<feature type="region of interest" description="Disordered" evidence="8">
    <location>
        <begin position="143"/>
        <end position="195"/>
    </location>
</feature>
<feature type="DNA-binding region" description="HMG box" evidence="7">
    <location>
        <begin position="70"/>
        <end position="138"/>
    </location>
</feature>
<gene>
    <name evidence="10" type="ORF">J437_LFUL000742</name>
</gene>
<reference evidence="10" key="1">
    <citation type="submission" date="2013-04" db="EMBL/GenBank/DDBJ databases">
        <authorList>
            <person name="Qu J."/>
            <person name="Murali S.C."/>
            <person name="Bandaranaike D."/>
            <person name="Bellair M."/>
            <person name="Blankenburg K."/>
            <person name="Chao H."/>
            <person name="Dinh H."/>
            <person name="Doddapaneni H."/>
            <person name="Downs B."/>
            <person name="Dugan-Rocha S."/>
            <person name="Elkadiri S."/>
            <person name="Gnanaolivu R.D."/>
            <person name="Hernandez B."/>
            <person name="Javaid M."/>
            <person name="Jayaseelan J.C."/>
            <person name="Lee S."/>
            <person name="Li M."/>
            <person name="Ming W."/>
            <person name="Munidasa M."/>
            <person name="Muniz J."/>
            <person name="Nguyen L."/>
            <person name="Ongeri F."/>
            <person name="Osuji N."/>
            <person name="Pu L.-L."/>
            <person name="Puazo M."/>
            <person name="Qu C."/>
            <person name="Quiroz J."/>
            <person name="Raj R."/>
            <person name="Weissenberger G."/>
            <person name="Xin Y."/>
            <person name="Zou X."/>
            <person name="Han Y."/>
            <person name="Richards S."/>
            <person name="Worley K."/>
            <person name="Muzny D."/>
            <person name="Gibbs R."/>
        </authorList>
    </citation>
    <scope>NUCLEOTIDE SEQUENCE</scope>
    <source>
        <strain evidence="10">Sampled in the wild</strain>
    </source>
</reference>
<dbReference type="GO" id="GO:0006368">
    <property type="term" value="P:transcription elongation by RNA polymerase II"/>
    <property type="evidence" value="ECO:0007669"/>
    <property type="project" value="TreeGrafter"/>
</dbReference>
<organism evidence="10 11">
    <name type="scientific">Ladona fulva</name>
    <name type="common">Scarce chaser dragonfly</name>
    <name type="synonym">Libellula fulva</name>
    <dbReference type="NCBI Taxonomy" id="123851"/>
    <lineage>
        <taxon>Eukaryota</taxon>
        <taxon>Metazoa</taxon>
        <taxon>Ecdysozoa</taxon>
        <taxon>Arthropoda</taxon>
        <taxon>Hexapoda</taxon>
        <taxon>Insecta</taxon>
        <taxon>Pterygota</taxon>
        <taxon>Palaeoptera</taxon>
        <taxon>Odonata</taxon>
        <taxon>Epiprocta</taxon>
        <taxon>Anisoptera</taxon>
        <taxon>Libelluloidea</taxon>
        <taxon>Libellulidae</taxon>
        <taxon>Ladona</taxon>
    </lineage>
</organism>
<dbReference type="CDD" id="cd21984">
    <property type="entry name" value="HMG-box_PB1"/>
    <property type="match status" value="1"/>
</dbReference>
<protein>
    <recommendedName>
        <fullName evidence="9">HMG box domain-containing protein</fullName>
    </recommendedName>
</protein>
<evidence type="ECO:0000256" key="2">
    <source>
        <dbReference type="ARBA" id="ARBA00022737"/>
    </source>
</evidence>
<name>A0A8K0JTI7_LADFU</name>
<keyword evidence="4" id="KW-0805">Transcription regulation</keyword>
<evidence type="ECO:0000256" key="5">
    <source>
        <dbReference type="ARBA" id="ARBA00023163"/>
    </source>
</evidence>
<feature type="compositionally biased region" description="Low complexity" evidence="8">
    <location>
        <begin position="366"/>
        <end position="376"/>
    </location>
</feature>
<evidence type="ECO:0000256" key="4">
    <source>
        <dbReference type="ARBA" id="ARBA00023015"/>
    </source>
</evidence>
<keyword evidence="5" id="KW-0804">Transcription</keyword>
<evidence type="ECO:0000259" key="9">
    <source>
        <dbReference type="PROSITE" id="PS50118"/>
    </source>
</evidence>
<comment type="subcellular location">
    <subcellularLocation>
        <location evidence="1">Nucleus</location>
    </subcellularLocation>
</comment>
<feature type="region of interest" description="Disordered" evidence="8">
    <location>
        <begin position="27"/>
        <end position="67"/>
    </location>
</feature>
<dbReference type="Proteomes" id="UP000792457">
    <property type="component" value="Unassembled WGS sequence"/>
</dbReference>
<dbReference type="OrthoDB" id="8189678at2759"/>
<dbReference type="GO" id="GO:0016514">
    <property type="term" value="C:SWI/SNF complex"/>
    <property type="evidence" value="ECO:0007669"/>
    <property type="project" value="TreeGrafter"/>
</dbReference>
<evidence type="ECO:0000256" key="3">
    <source>
        <dbReference type="ARBA" id="ARBA00022853"/>
    </source>
</evidence>
<evidence type="ECO:0000313" key="10">
    <source>
        <dbReference type="EMBL" id="KAG8222161.1"/>
    </source>
</evidence>
<dbReference type="GO" id="GO:0016586">
    <property type="term" value="C:RSC-type complex"/>
    <property type="evidence" value="ECO:0007669"/>
    <property type="project" value="InterPro"/>
</dbReference>
<comment type="caution">
    <text evidence="10">The sequence shown here is derived from an EMBL/GenBank/DDBJ whole genome shotgun (WGS) entry which is preliminary data.</text>
</comment>
<feature type="compositionally biased region" description="Low complexity" evidence="8">
    <location>
        <begin position="157"/>
        <end position="178"/>
    </location>
</feature>